<dbReference type="GO" id="GO:0005737">
    <property type="term" value="C:cytoplasm"/>
    <property type="evidence" value="ECO:0007669"/>
    <property type="project" value="TreeGrafter"/>
</dbReference>
<dbReference type="GO" id="GO:0004423">
    <property type="term" value="F:iduronate-2-sulfatase activity"/>
    <property type="evidence" value="ECO:0007669"/>
    <property type="project" value="InterPro"/>
</dbReference>
<dbReference type="SUPFAM" id="SSF51445">
    <property type="entry name" value="(Trans)glycosidases"/>
    <property type="match status" value="1"/>
</dbReference>
<dbReference type="GO" id="GO:0000272">
    <property type="term" value="P:polysaccharide catabolic process"/>
    <property type="evidence" value="ECO:0007669"/>
    <property type="project" value="InterPro"/>
</dbReference>
<organism evidence="13 14">
    <name type="scientific">Flammeovirga agarivorans</name>
    <dbReference type="NCBI Taxonomy" id="2726742"/>
    <lineage>
        <taxon>Bacteria</taxon>
        <taxon>Pseudomonadati</taxon>
        <taxon>Bacteroidota</taxon>
        <taxon>Cytophagia</taxon>
        <taxon>Cytophagales</taxon>
        <taxon>Flammeovirgaceae</taxon>
        <taxon>Flammeovirga</taxon>
    </lineage>
</organism>
<feature type="chain" id="PRO_5030910980" evidence="8">
    <location>
        <begin position="20"/>
        <end position="1254"/>
    </location>
</feature>
<dbReference type="InterPro" id="IPR035874">
    <property type="entry name" value="IDS"/>
</dbReference>
<dbReference type="SUPFAM" id="SSF53649">
    <property type="entry name" value="Alkaline phosphatase-like"/>
    <property type="match status" value="1"/>
</dbReference>
<evidence type="ECO:0000256" key="4">
    <source>
        <dbReference type="ARBA" id="ARBA00022729"/>
    </source>
</evidence>
<dbReference type="InterPro" id="IPR024607">
    <property type="entry name" value="Sulfatase_CS"/>
</dbReference>
<dbReference type="Gene3D" id="3.40.720.10">
    <property type="entry name" value="Alkaline Phosphatase, subunit A"/>
    <property type="match status" value="1"/>
</dbReference>
<comment type="caution">
    <text evidence="13">The sequence shown here is derived from an EMBL/GenBank/DDBJ whole genome shotgun (WGS) entry which is preliminary data.</text>
</comment>
<dbReference type="PROSITE" id="PS00523">
    <property type="entry name" value="SULFATASE_1"/>
    <property type="match status" value="1"/>
</dbReference>
<keyword evidence="6" id="KW-0106">Calcium</keyword>
<dbReference type="NCBIfam" id="TIGR04183">
    <property type="entry name" value="Por_Secre_tail"/>
    <property type="match status" value="1"/>
</dbReference>
<dbReference type="Pfam" id="PF20578">
    <property type="entry name" value="aBig_2"/>
    <property type="match status" value="2"/>
</dbReference>
<dbReference type="GO" id="GO:0004553">
    <property type="term" value="F:hydrolase activity, hydrolyzing O-glycosyl compounds"/>
    <property type="evidence" value="ECO:0007669"/>
    <property type="project" value="InterPro"/>
</dbReference>
<dbReference type="PROSITE" id="PS00659">
    <property type="entry name" value="GLYCOSYL_HYDROL_F5"/>
    <property type="match status" value="1"/>
</dbReference>
<feature type="domain" description="Atrophied bacterial Ig" evidence="12">
    <location>
        <begin position="987"/>
        <end position="1072"/>
    </location>
</feature>
<dbReference type="Pfam" id="PF18962">
    <property type="entry name" value="Por_Secre_tail"/>
    <property type="match status" value="1"/>
</dbReference>
<feature type="signal peptide" evidence="8">
    <location>
        <begin position="1"/>
        <end position="19"/>
    </location>
</feature>
<evidence type="ECO:0000256" key="1">
    <source>
        <dbReference type="ARBA" id="ARBA00001913"/>
    </source>
</evidence>
<sequence length="1254" mass="141882">MKELLLTLLLLSFFTKDYAQTPAHEMATRLGTGYNFGNVMSANNEGDWAAPIEEFMMDDVAEAGFDHIRLPVRWGSHTSENAPYTVDPAWLERVEEVVDWALERNLIVVLNAHGEHWFIEEVTKDVDVYPHPEKWDRMLEIWRQISTHFKGKSHDIVFELINEPYFNMNKKLVDQLNVELLEIVRKDHPDRIVMLTGGGDNAIYAPQQMDPAIFENDDKLIPWFHFYWPNTFTKYPEIEGSKPTWGSKEEYESLRSDFENVKSWADQLNVPLYLGEFGSNNVCDPVSRAKYHSAIVELSQELDFPRAIWCAGPKANKMIYKRVEGEWDKGQLAPLFPKENKKNVVLIMIDDLNTDLFAFGNEEVITPNIDALSEQGIQYTNTQCSYPVCGPSRASLLTGTYPERNGVTNLTLQLNETAPELTTLPELLSQNGYKTAAVGKIFDPRNVDNGHHEQAWTSDYTDPSHYTYPDEYGDFVSGNKYRVEDGMSYEIGPENVGDDGYQDGQFTEHALELLDEFSASSQPFFLAVGYKKPHLPFVAPKKYFDLYEGKDISLAPYQKMPEGADEISYKEPTELTGYKDIPEVWEDTYLEFENVLNPDKQKELVLAYYACASYIDAQIGQIVNRLEQLGEKDNTLLIITSDHGFNLGDHNMWGKHNLLRNSAQVPMIIIDPSELLPTTTTDRATQLIDLYPTVCDFTYTPKPSFLQGSSLFLGNEVTTQYPLDLSVTYYKKNSKNGYTFKRGNYKYTLWTSDKGMTPMLVPYQNVTAYHEEFYVYNGIQDLERENQINNSAYASEIAAIKDDVAKWWSVYFSHVNAESSSNIIRINNDFEQGVETGWTATFKKDFGIDFSLVAEEHPVNKTTAATFHITQNGGNFSNLALRSEEYSIGYTTEEEKTVKVTFDVYSTTDTEIRYQLQCNESTVKLNSENITVAKNQPVAVESEIVIGEGISTMQIAIQIGKVTGTFYIDNVVLKIDGDEDKSQKLKEAVDAVEVTYQGGDSKNAVTNNLILSESSLHSSTVTWKSSNSDVIKINNEEGVVTRQDTDQTVVLDAEVAYENLVETKTFVVKVLAKPTDKLQEALDEINITYQGEDNESAVTQDITLVNSSNDEAKVTWTSSNKNVIEILENQGVVTRDEEDQEVKILAKVELNGESGHKEFTLHVVGTKEEAEPPTPPTSLDPELSQIKVYPNPAHQVVHIITDQQAGEELRLYNIRGALILNQKHQSKTQLDISGLPKGVYILKIGYHINKLIVE</sequence>
<protein>
    <submittedName>
        <fullName evidence="13">Sulfatase-like hydrolase/transferase</fullName>
    </submittedName>
</protein>
<dbReference type="EMBL" id="JABAIL010000002">
    <property type="protein sequence ID" value="NLR91123.1"/>
    <property type="molecule type" value="Genomic_DNA"/>
</dbReference>
<dbReference type="InterPro" id="IPR018087">
    <property type="entry name" value="Glyco_hydro_5_CS"/>
</dbReference>
<evidence type="ECO:0000256" key="7">
    <source>
        <dbReference type="ARBA" id="ARBA00023295"/>
    </source>
</evidence>
<evidence type="ECO:0000259" key="10">
    <source>
        <dbReference type="Pfam" id="PF00884"/>
    </source>
</evidence>
<dbReference type="Gene3D" id="2.60.120.260">
    <property type="entry name" value="Galactose-binding domain-like"/>
    <property type="match status" value="1"/>
</dbReference>
<evidence type="ECO:0000256" key="8">
    <source>
        <dbReference type="SAM" id="SignalP"/>
    </source>
</evidence>
<evidence type="ECO:0000259" key="9">
    <source>
        <dbReference type="Pfam" id="PF00150"/>
    </source>
</evidence>
<keyword evidence="14" id="KW-1185">Reference proteome</keyword>
<dbReference type="InterPro" id="IPR000917">
    <property type="entry name" value="Sulfatase_N"/>
</dbReference>
<keyword evidence="7" id="KW-0326">Glycosidase</keyword>
<proteinExistence type="inferred from homology"/>
<reference evidence="13 14" key="1">
    <citation type="submission" date="2020-04" db="EMBL/GenBank/DDBJ databases">
        <title>Flammeovirga sp. SR4, a novel species isolated from seawater.</title>
        <authorList>
            <person name="Wang X."/>
        </authorList>
    </citation>
    <scope>NUCLEOTIDE SEQUENCE [LARGE SCALE GENOMIC DNA]</scope>
    <source>
        <strain evidence="13 14">SR4</strain>
    </source>
</reference>
<keyword evidence="3" id="KW-0479">Metal-binding</keyword>
<evidence type="ECO:0000259" key="12">
    <source>
        <dbReference type="Pfam" id="PF20578"/>
    </source>
</evidence>
<accession>A0A7X8SJ01</accession>
<dbReference type="GO" id="GO:0046872">
    <property type="term" value="F:metal ion binding"/>
    <property type="evidence" value="ECO:0007669"/>
    <property type="project" value="UniProtKB-KW"/>
</dbReference>
<feature type="domain" description="Sulfatase N-terminal" evidence="10">
    <location>
        <begin position="342"/>
        <end position="696"/>
    </location>
</feature>
<dbReference type="GO" id="GO:0016740">
    <property type="term" value="F:transferase activity"/>
    <property type="evidence" value="ECO:0007669"/>
    <property type="project" value="UniProtKB-KW"/>
</dbReference>
<dbReference type="InterPro" id="IPR017853">
    <property type="entry name" value="GH"/>
</dbReference>
<dbReference type="SUPFAM" id="SSF49785">
    <property type="entry name" value="Galactose-binding domain-like"/>
    <property type="match status" value="1"/>
</dbReference>
<keyword evidence="5 13" id="KW-0378">Hydrolase</keyword>
<comment type="cofactor">
    <cofactor evidence="1">
        <name>Ca(2+)</name>
        <dbReference type="ChEBI" id="CHEBI:29108"/>
    </cofactor>
</comment>
<dbReference type="Pfam" id="PF00884">
    <property type="entry name" value="Sulfatase"/>
    <property type="match status" value="1"/>
</dbReference>
<dbReference type="InterPro" id="IPR017850">
    <property type="entry name" value="Alkaline_phosphatase_core_sf"/>
</dbReference>
<dbReference type="PANTHER" id="PTHR45953:SF1">
    <property type="entry name" value="IDURONATE 2-SULFATASE"/>
    <property type="match status" value="1"/>
</dbReference>
<evidence type="ECO:0000313" key="14">
    <source>
        <dbReference type="Proteomes" id="UP000585050"/>
    </source>
</evidence>
<keyword evidence="4 8" id="KW-0732">Signal</keyword>
<dbReference type="Gene3D" id="3.20.20.80">
    <property type="entry name" value="Glycosidases"/>
    <property type="match status" value="1"/>
</dbReference>
<evidence type="ECO:0000259" key="11">
    <source>
        <dbReference type="Pfam" id="PF18962"/>
    </source>
</evidence>
<evidence type="ECO:0000256" key="6">
    <source>
        <dbReference type="ARBA" id="ARBA00022837"/>
    </source>
</evidence>
<dbReference type="InterPro" id="IPR008979">
    <property type="entry name" value="Galactose-bd-like_sf"/>
</dbReference>
<comment type="similarity">
    <text evidence="2">Belongs to the sulfatase family.</text>
</comment>
<evidence type="ECO:0000256" key="5">
    <source>
        <dbReference type="ARBA" id="ARBA00022801"/>
    </source>
</evidence>
<dbReference type="AlphaFoldDB" id="A0A7X8SJ01"/>
<dbReference type="InterPro" id="IPR001547">
    <property type="entry name" value="Glyco_hydro_5"/>
</dbReference>
<gene>
    <name evidence="13" type="ORF">HGP29_07890</name>
</gene>
<dbReference type="CDD" id="cd16030">
    <property type="entry name" value="iduronate-2-sulfatase"/>
    <property type="match status" value="1"/>
</dbReference>
<feature type="domain" description="Atrophied bacterial Ig" evidence="12">
    <location>
        <begin position="1080"/>
        <end position="1164"/>
    </location>
</feature>
<evidence type="ECO:0000256" key="2">
    <source>
        <dbReference type="ARBA" id="ARBA00008779"/>
    </source>
</evidence>
<dbReference type="InterPro" id="IPR046780">
    <property type="entry name" value="aBig_2"/>
</dbReference>
<name>A0A7X8SJ01_9BACT</name>
<dbReference type="InterPro" id="IPR026444">
    <property type="entry name" value="Secre_tail"/>
</dbReference>
<feature type="domain" description="Secretion system C-terminal sorting" evidence="11">
    <location>
        <begin position="1188"/>
        <end position="1248"/>
    </location>
</feature>
<dbReference type="Proteomes" id="UP000585050">
    <property type="component" value="Unassembled WGS sequence"/>
</dbReference>
<dbReference type="PANTHER" id="PTHR45953">
    <property type="entry name" value="IDURONATE 2-SULFATASE"/>
    <property type="match status" value="1"/>
</dbReference>
<evidence type="ECO:0000256" key="3">
    <source>
        <dbReference type="ARBA" id="ARBA00022723"/>
    </source>
</evidence>
<evidence type="ECO:0000313" key="13">
    <source>
        <dbReference type="EMBL" id="NLR91123.1"/>
    </source>
</evidence>
<feature type="domain" description="Glycoside hydrolase family 5" evidence="9">
    <location>
        <begin position="42"/>
        <end position="314"/>
    </location>
</feature>
<dbReference type="RefSeq" id="WP_168881823.1">
    <property type="nucleotide sequence ID" value="NZ_JABAIL010000002.1"/>
</dbReference>
<keyword evidence="13" id="KW-0808">Transferase</keyword>
<dbReference type="Pfam" id="PF00150">
    <property type="entry name" value="Cellulase"/>
    <property type="match status" value="1"/>
</dbReference>